<feature type="compositionally biased region" description="Basic residues" evidence="1">
    <location>
        <begin position="242"/>
        <end position="255"/>
    </location>
</feature>
<comment type="caution">
    <text evidence="2">The sequence shown here is derived from an EMBL/GenBank/DDBJ whole genome shotgun (WGS) entry which is preliminary data.</text>
</comment>
<evidence type="ECO:0000256" key="1">
    <source>
        <dbReference type="SAM" id="MobiDB-lite"/>
    </source>
</evidence>
<keyword evidence="3" id="KW-1185">Reference proteome</keyword>
<reference evidence="2" key="1">
    <citation type="journal article" date="2021" name="New Phytol.">
        <title>Evolutionary innovations through gain and loss of genes in the ectomycorrhizal Boletales.</title>
        <authorList>
            <person name="Wu G."/>
            <person name="Miyauchi S."/>
            <person name="Morin E."/>
            <person name="Kuo A."/>
            <person name="Drula E."/>
            <person name="Varga T."/>
            <person name="Kohler A."/>
            <person name="Feng B."/>
            <person name="Cao Y."/>
            <person name="Lipzen A."/>
            <person name="Daum C."/>
            <person name="Hundley H."/>
            <person name="Pangilinan J."/>
            <person name="Johnson J."/>
            <person name="Barry K."/>
            <person name="LaButti K."/>
            <person name="Ng V."/>
            <person name="Ahrendt S."/>
            <person name="Min B."/>
            <person name="Choi I.G."/>
            <person name="Park H."/>
            <person name="Plett J.M."/>
            <person name="Magnuson J."/>
            <person name="Spatafora J.W."/>
            <person name="Nagy L.G."/>
            <person name="Henrissat B."/>
            <person name="Grigoriev I.V."/>
            <person name="Yang Z.L."/>
            <person name="Xu J."/>
            <person name="Martin F.M."/>
        </authorList>
    </citation>
    <scope>NUCLEOTIDE SEQUENCE</scope>
    <source>
        <strain evidence="2">KKN 215</strain>
    </source>
</reference>
<feature type="compositionally biased region" description="Basic residues" evidence="1">
    <location>
        <begin position="290"/>
        <end position="319"/>
    </location>
</feature>
<sequence>TRYHGQGGLGQAERTVRGQRQANYCFSHRRVVPQHTVRRIPTGTAAQRYAAQGSHPCITRPIPRRLPSGRSHGHLPSPFLFDNPHHSHVDPRPPLDGPGHLPTPHRGEVSTRTHGSCLCCESERLSLEGHEREEGEEDGEVHVRELQEARSYEGGVPEVEGRQRGEGEGHSGEAQGARCQGCYNRRTGAGYFPAPLHGKGAFQGAEHAVPVDRGLRRIRDHEFATGVVLPLSTTAEPSQGSSRRRTAHPRHRQGSHHAQDPWRQHEAGSHQRRLPRTGTQRESLLGVPVHRQRWIRQLRRHPLPTHERRQLRHCPRRTP</sequence>
<feature type="region of interest" description="Disordered" evidence="1">
    <location>
        <begin position="50"/>
        <end position="113"/>
    </location>
</feature>
<proteinExistence type="predicted"/>
<name>A0A8K0UZP2_9AGAR</name>
<accession>A0A8K0UZP2</accession>
<feature type="compositionally biased region" description="Polar residues" evidence="1">
    <location>
        <begin position="231"/>
        <end position="241"/>
    </location>
</feature>
<protein>
    <submittedName>
        <fullName evidence="2">Uncharacterized protein</fullName>
    </submittedName>
</protein>
<dbReference type="AlphaFoldDB" id="A0A8K0UZP2"/>
<feature type="region of interest" description="Disordered" evidence="1">
    <location>
        <begin position="229"/>
        <end position="319"/>
    </location>
</feature>
<feature type="non-terminal residue" evidence="2">
    <location>
        <position position="1"/>
    </location>
</feature>
<gene>
    <name evidence="2" type="ORF">BXZ70DRAFT_964740</name>
</gene>
<evidence type="ECO:0000313" key="3">
    <source>
        <dbReference type="Proteomes" id="UP000813824"/>
    </source>
</evidence>
<dbReference type="EMBL" id="JAEVFJ010000001">
    <property type="protein sequence ID" value="KAH8107767.1"/>
    <property type="molecule type" value="Genomic_DNA"/>
</dbReference>
<evidence type="ECO:0000313" key="2">
    <source>
        <dbReference type="EMBL" id="KAH8107767.1"/>
    </source>
</evidence>
<dbReference type="Proteomes" id="UP000813824">
    <property type="component" value="Unassembled WGS sequence"/>
</dbReference>
<feature type="compositionally biased region" description="Basic and acidic residues" evidence="1">
    <location>
        <begin position="83"/>
        <end position="93"/>
    </location>
</feature>
<organism evidence="2 3">
    <name type="scientific">Cristinia sonorae</name>
    <dbReference type="NCBI Taxonomy" id="1940300"/>
    <lineage>
        <taxon>Eukaryota</taxon>
        <taxon>Fungi</taxon>
        <taxon>Dikarya</taxon>
        <taxon>Basidiomycota</taxon>
        <taxon>Agaricomycotina</taxon>
        <taxon>Agaricomycetes</taxon>
        <taxon>Agaricomycetidae</taxon>
        <taxon>Agaricales</taxon>
        <taxon>Pleurotineae</taxon>
        <taxon>Stephanosporaceae</taxon>
        <taxon>Cristinia</taxon>
    </lineage>
</organism>
<feature type="compositionally biased region" description="Basic and acidic residues" evidence="1">
    <location>
        <begin position="257"/>
        <end position="269"/>
    </location>
</feature>